<evidence type="ECO:0000313" key="2">
    <source>
        <dbReference type="EMBL" id="PTR13397.1"/>
    </source>
</evidence>
<evidence type="ECO:0008006" key="4">
    <source>
        <dbReference type="Google" id="ProtNLM"/>
    </source>
</evidence>
<dbReference type="Proteomes" id="UP000244060">
    <property type="component" value="Unassembled WGS sequence"/>
</dbReference>
<accession>A0A2T5JTA4</accession>
<dbReference type="RefSeq" id="WP_108222309.1">
    <property type="nucleotide sequence ID" value="NZ_QAOT01000022.1"/>
</dbReference>
<gene>
    <name evidence="2" type="ORF">C8J28_12227</name>
</gene>
<proteinExistence type="predicted"/>
<keyword evidence="3" id="KW-1185">Reference proteome</keyword>
<protein>
    <recommendedName>
        <fullName evidence="4">Porin</fullName>
    </recommendedName>
</protein>
<sequence>MAETVSVGGLRGWALVAASALLPSTALAQGAAQQDLLGLLQALDAASRPSANVTMQGIGSGTVAPGGTIFGSISGTDKRVDTGGDDVDGSLSFGAGFGDAATGIGMQASLNVTSVEDRDFGDSGFLSLKFGRRIGDPDLNLHAAIGFDNVATWGDASDNSVETTVALTKFGHLGGSWGKPYMVTLGVGSHARDDDPGLIAGFGLGLTEHLGASISYSGDYANIGLGVKVPGVKGVSVSLTCNDVFDEEDSRRATLSLSFALRNAFGLGG</sequence>
<comment type="caution">
    <text evidence="2">The sequence shown here is derived from an EMBL/GenBank/DDBJ whole genome shotgun (WGS) entry which is preliminary data.</text>
</comment>
<organism evidence="2 3">
    <name type="scientific">Cereibacter azotoformans</name>
    <dbReference type="NCBI Taxonomy" id="43057"/>
    <lineage>
        <taxon>Bacteria</taxon>
        <taxon>Pseudomonadati</taxon>
        <taxon>Pseudomonadota</taxon>
        <taxon>Alphaproteobacteria</taxon>
        <taxon>Rhodobacterales</taxon>
        <taxon>Paracoccaceae</taxon>
        <taxon>Cereibacter</taxon>
    </lineage>
</organism>
<dbReference type="AlphaFoldDB" id="A0A2T5JTA4"/>
<keyword evidence="1" id="KW-0732">Signal</keyword>
<reference evidence="2 3" key="1">
    <citation type="submission" date="2018-04" db="EMBL/GenBank/DDBJ databases">
        <title>Genomic Encyclopedia of Type Strains, Phase III (KMG-III): the genomes of soil and plant-associated and newly described type strains.</title>
        <authorList>
            <person name="Whitman W."/>
        </authorList>
    </citation>
    <scope>NUCLEOTIDE SEQUENCE [LARGE SCALE GENOMIC DNA]</scope>
    <source>
        <strain evidence="2 3">KA25</strain>
    </source>
</reference>
<evidence type="ECO:0000256" key="1">
    <source>
        <dbReference type="SAM" id="SignalP"/>
    </source>
</evidence>
<name>A0A2T5JTA4_9RHOB</name>
<feature type="chain" id="PRO_5015781457" description="Porin" evidence="1">
    <location>
        <begin position="29"/>
        <end position="269"/>
    </location>
</feature>
<dbReference type="EMBL" id="QAOT01000022">
    <property type="protein sequence ID" value="PTR13397.1"/>
    <property type="molecule type" value="Genomic_DNA"/>
</dbReference>
<dbReference type="OrthoDB" id="7851054at2"/>
<evidence type="ECO:0000313" key="3">
    <source>
        <dbReference type="Proteomes" id="UP000244060"/>
    </source>
</evidence>
<feature type="signal peptide" evidence="1">
    <location>
        <begin position="1"/>
        <end position="28"/>
    </location>
</feature>